<evidence type="ECO:0000313" key="3">
    <source>
        <dbReference type="Proteomes" id="UP001454036"/>
    </source>
</evidence>
<feature type="chain" id="PRO_5043416392" evidence="1">
    <location>
        <begin position="22"/>
        <end position="1143"/>
    </location>
</feature>
<dbReference type="PANTHER" id="PTHR31984">
    <property type="entry name" value="TRANSPORTER, PUTATIVE (DUF179)-RELATED"/>
    <property type="match status" value="1"/>
</dbReference>
<comment type="caution">
    <text evidence="2">The sequence shown here is derived from an EMBL/GenBank/DDBJ whole genome shotgun (WGS) entry which is preliminary data.</text>
</comment>
<name>A0AAV3NND8_LITER</name>
<dbReference type="SUPFAM" id="SSF143456">
    <property type="entry name" value="VC0467-like"/>
    <property type="match status" value="1"/>
</dbReference>
<keyword evidence="3" id="KW-1185">Reference proteome</keyword>
<dbReference type="Proteomes" id="UP001454036">
    <property type="component" value="Unassembled WGS sequence"/>
</dbReference>
<dbReference type="PANTHER" id="PTHR31984:SF12">
    <property type="entry name" value="THIOREDOXIN DOMAIN-CONTAINING PROTEIN"/>
    <property type="match status" value="1"/>
</dbReference>
<evidence type="ECO:0000313" key="2">
    <source>
        <dbReference type="EMBL" id="GAA0139293.1"/>
    </source>
</evidence>
<dbReference type="SUPFAM" id="SSF52833">
    <property type="entry name" value="Thioredoxin-like"/>
    <property type="match status" value="1"/>
</dbReference>
<reference evidence="2 3" key="1">
    <citation type="submission" date="2024-01" db="EMBL/GenBank/DDBJ databases">
        <title>The complete chloroplast genome sequence of Lithospermum erythrorhizon: insights into the phylogenetic relationship among Boraginaceae species and the maternal lineages of purple gromwells.</title>
        <authorList>
            <person name="Okada T."/>
            <person name="Watanabe K."/>
        </authorList>
    </citation>
    <scope>NUCLEOTIDE SEQUENCE [LARGE SCALE GENOMIC DNA]</scope>
</reference>
<gene>
    <name evidence="2" type="ORF">LIER_00869</name>
</gene>
<keyword evidence="1" id="KW-0732">Signal</keyword>
<dbReference type="AlphaFoldDB" id="A0AAV3NND8"/>
<organism evidence="2 3">
    <name type="scientific">Lithospermum erythrorhizon</name>
    <name type="common">Purple gromwell</name>
    <name type="synonym">Lithospermum officinale var. erythrorhizon</name>
    <dbReference type="NCBI Taxonomy" id="34254"/>
    <lineage>
        <taxon>Eukaryota</taxon>
        <taxon>Viridiplantae</taxon>
        <taxon>Streptophyta</taxon>
        <taxon>Embryophyta</taxon>
        <taxon>Tracheophyta</taxon>
        <taxon>Spermatophyta</taxon>
        <taxon>Magnoliopsida</taxon>
        <taxon>eudicotyledons</taxon>
        <taxon>Gunneridae</taxon>
        <taxon>Pentapetalae</taxon>
        <taxon>asterids</taxon>
        <taxon>lamiids</taxon>
        <taxon>Boraginales</taxon>
        <taxon>Boraginaceae</taxon>
        <taxon>Boraginoideae</taxon>
        <taxon>Lithospermeae</taxon>
        <taxon>Lithospermum</taxon>
    </lineage>
</organism>
<dbReference type="InterPro" id="IPR003774">
    <property type="entry name" value="AlgH-like"/>
</dbReference>
<protein>
    <submittedName>
        <fullName evidence="2">Transporter</fullName>
    </submittedName>
</protein>
<proteinExistence type="predicted"/>
<feature type="signal peptide" evidence="1">
    <location>
        <begin position="1"/>
        <end position="21"/>
    </location>
</feature>
<dbReference type="EMBL" id="BAABME010000077">
    <property type="protein sequence ID" value="GAA0139293.1"/>
    <property type="molecule type" value="Genomic_DNA"/>
</dbReference>
<dbReference type="Gene3D" id="3.40.1740.10">
    <property type="entry name" value="VC0467-like"/>
    <property type="match status" value="1"/>
</dbReference>
<accession>A0AAV3NND8</accession>
<dbReference type="InterPro" id="IPR036249">
    <property type="entry name" value="Thioredoxin-like_sf"/>
</dbReference>
<evidence type="ECO:0000256" key="1">
    <source>
        <dbReference type="SAM" id="SignalP"/>
    </source>
</evidence>
<dbReference type="Gene3D" id="3.40.30.10">
    <property type="entry name" value="Glutaredoxin"/>
    <property type="match status" value="2"/>
</dbReference>
<sequence length="1143" mass="128252">MSLSSPLTAVIVAVLLSSSSSGLISSVHSESHGGDGASNSVLRWEILTNQNFSSDIQLHHHIFLIVTVPWSGESRSLMKELPFAMDQEKHIFEGLKLRFLFRNNERMLADALGAAEGITIFYYRQTVSYKYQGRLRMENILSSVRHAMSVLPEELPLKNLNTQEDLRAFLDSTDKSLLLLEFCGWTQKLLAKSHNNITKGFSENYAGTSYSKETDVTVALKDREEQKVINAPFCSLDQVMEDANFQCDAADDGIFGIPKPYEFGIMNDNIHLNSDTMGYGDGCSCRFDQFQLFEKFLPNFLSLARDFFLPPERLRFGVVRDKSLLPLLHVKPSCSWVLTLHLAGCPNCSKVLEDVNDLRTVVHTQSAYLSELQDDSNYVEPDLPANKPSVLLFIDRSSLSSQIREESSRVLGIFRELASSYQNSDRAVKRTIVKSTMGLGGETSSPSMMTTKHPRSLLLPGNQNINHKDKVSVMIMKDGKHVNIEHLASELEGSSLQEILTKLLQKQKELKLSSLVKDAGFQLLSEDMHINYADAIPAQSEVHSGKVLGLSSENAPQDNIYSDKEPVSDMSQVVDKSLEVKYTTTLKESSEMVRTLNIDDAPLPSVKYDDEDYKTEIVGAQDGKVDEKGLPVSEEHKGTSRLSFFFYDGQHRLLRALTSGTIIPCAVIVDPISEQHYVFPRDAKFSYSELSHFIHGFLNESLPPYQQSEPIIFKTREGPSPPFVNRDFREVNSIPRVTTHTFSELVAANYSDPESARQSPNRNILILFSNSWCGFCQRMELVVREVYRAIKDYANILKEGMETNNPLLTGVVDSLWTSYGFNLETASLLSQDVVSKVISELPLIYLMDCTVNDCSLIMNSTGQRELYPALLLFPAGSKSAVAYEGDVVVSDVFKFLTDYGCHVHGLVNEKGFSYAGAEQARRYHNLQKDTSVKGSNYEVLLKDRLQNPGSQFNQITTHSIISSHETNSQVIVGSMLVATEKLVDEHPFDESKILIVKADQSTGYQGLIVNKHINWDSLEDLEEALKVLTEAPLSFGGPVMRQGMPLVALTRHQSKDDYLEVLPTVYFLHQRATLDLLDEFKAGNQSVHDYWFFLGFSRWGWQQLFSEIAEGAWNVTKGGIELLDWPGDAPHSQTPTVEEFVEH</sequence>
<dbReference type="Pfam" id="PF02622">
    <property type="entry name" value="DUF179"/>
    <property type="match status" value="1"/>
</dbReference>